<protein>
    <submittedName>
        <fullName evidence="2">Uncharacterized protein</fullName>
    </submittedName>
</protein>
<name>A0A9N9QIS2_9CUCU</name>
<reference evidence="2" key="1">
    <citation type="submission" date="2022-01" db="EMBL/GenBank/DDBJ databases">
        <authorList>
            <person name="King R."/>
        </authorList>
    </citation>
    <scope>NUCLEOTIDE SEQUENCE</scope>
</reference>
<proteinExistence type="predicted"/>
<dbReference type="EMBL" id="OU892277">
    <property type="protein sequence ID" value="CAG9760348.1"/>
    <property type="molecule type" value="Genomic_DNA"/>
</dbReference>
<keyword evidence="3" id="KW-1185">Reference proteome</keyword>
<evidence type="ECO:0000313" key="2">
    <source>
        <dbReference type="EMBL" id="CAG9760348.1"/>
    </source>
</evidence>
<accession>A0A9N9QIS2</accession>
<sequence length="653" mass="75321">MTRRQLHDLVRESTKRLFDEKLIDLEDKLVTITKCPPEKIDVLQDTIKNFKTVYKRKWLSCNSTESRFLEKNQEWLNEEISFPVASVASSSKGRPNKEFGELSDRSKRRNTLELRMNVPLDKLTYATQMSQRAAGNIDAAKIIKDVTKSATSAAKFRKLAVLGSQKTTTKKHSPEEALAVLVEAYLTMSQYEVIRQANKDVYPCYKYVQNAKQDCYPPKNNGETFAKVKLQDLVDHTTWRLCRYLEPVLENIQSENKEFVLIFKWGCDGSKQCEYKQKFEDESDSDANIFLSSLVPVRLLCGKQNIWQNPNPSSPRFCRPIRMRFVKENKDITNEEIEYVEKQARNLQATKLKENIEIRHKLLPTMVDGKVCNAATNTTSTMRCYICGKTSKNFNDLTKESPEKHETLQFGLSILHARIRFFEYLLHLSYKVKAGVRESRVTIKTDKEKIQTAKQNMQKEFRQKMGLLVDIPKAGYGNTNDGNTSRRFFNNVEEAAAITGIDFELINRFKIILEVLSSGFKIDVEKFSMYTMDTAKLYVNLYPWQPMSPTIHTILTHSASVIAHALLPIGQLSEEAAEARNKHFRQYRESFSQKFSRKECNEDVLNRLLLTSDPYLSSIKPKTSRKKQSFTKEALELLQPEPDLDSSDESDTE</sequence>
<organism evidence="2 3">
    <name type="scientific">Ceutorhynchus assimilis</name>
    <name type="common">cabbage seed weevil</name>
    <dbReference type="NCBI Taxonomy" id="467358"/>
    <lineage>
        <taxon>Eukaryota</taxon>
        <taxon>Metazoa</taxon>
        <taxon>Ecdysozoa</taxon>
        <taxon>Arthropoda</taxon>
        <taxon>Hexapoda</taxon>
        <taxon>Insecta</taxon>
        <taxon>Pterygota</taxon>
        <taxon>Neoptera</taxon>
        <taxon>Endopterygota</taxon>
        <taxon>Coleoptera</taxon>
        <taxon>Polyphaga</taxon>
        <taxon>Cucujiformia</taxon>
        <taxon>Curculionidae</taxon>
        <taxon>Ceutorhynchinae</taxon>
        <taxon>Ceutorhynchus</taxon>
    </lineage>
</organism>
<dbReference type="AlphaFoldDB" id="A0A9N9QIS2"/>
<evidence type="ECO:0000256" key="1">
    <source>
        <dbReference type="SAM" id="MobiDB-lite"/>
    </source>
</evidence>
<evidence type="ECO:0000313" key="3">
    <source>
        <dbReference type="Proteomes" id="UP001152799"/>
    </source>
</evidence>
<gene>
    <name evidence="2" type="ORF">CEUTPL_LOCUS1084</name>
</gene>
<dbReference type="Proteomes" id="UP001152799">
    <property type="component" value="Chromosome 1"/>
</dbReference>
<feature type="region of interest" description="Disordered" evidence="1">
    <location>
        <begin position="87"/>
        <end position="106"/>
    </location>
</feature>
<dbReference type="OrthoDB" id="7450257at2759"/>
<feature type="compositionally biased region" description="Basic and acidic residues" evidence="1">
    <location>
        <begin position="95"/>
        <end position="105"/>
    </location>
</feature>